<evidence type="ECO:0000313" key="1">
    <source>
        <dbReference type="EMBL" id="CAF4689719.1"/>
    </source>
</evidence>
<sequence>ELDLDFKMGRFDSDVCKGNFLVVGIGSDGVSSIDNLNIRVPVTDILECRFRPKVISTLRIVLVVGVLGH</sequence>
<keyword evidence="2" id="KW-1185">Reference proteome</keyword>
<feature type="non-terminal residue" evidence="1">
    <location>
        <position position="1"/>
    </location>
</feature>
<accession>A0A821HSB6</accession>
<organism evidence="1 2">
    <name type="scientific">Rotaria socialis</name>
    <dbReference type="NCBI Taxonomy" id="392032"/>
    <lineage>
        <taxon>Eukaryota</taxon>
        <taxon>Metazoa</taxon>
        <taxon>Spiralia</taxon>
        <taxon>Gnathifera</taxon>
        <taxon>Rotifera</taxon>
        <taxon>Eurotatoria</taxon>
        <taxon>Bdelloidea</taxon>
        <taxon>Philodinida</taxon>
        <taxon>Philodinidae</taxon>
        <taxon>Rotaria</taxon>
    </lineage>
</organism>
<evidence type="ECO:0000313" key="2">
    <source>
        <dbReference type="Proteomes" id="UP000663873"/>
    </source>
</evidence>
<protein>
    <submittedName>
        <fullName evidence="1">Uncharacterized protein</fullName>
    </submittedName>
</protein>
<dbReference type="AlphaFoldDB" id="A0A821HSB6"/>
<dbReference type="EMBL" id="CAJOBP010033630">
    <property type="protein sequence ID" value="CAF4689719.1"/>
    <property type="molecule type" value="Genomic_DNA"/>
</dbReference>
<name>A0A821HSB6_9BILA</name>
<proteinExistence type="predicted"/>
<comment type="caution">
    <text evidence="1">The sequence shown here is derived from an EMBL/GenBank/DDBJ whole genome shotgun (WGS) entry which is preliminary data.</text>
</comment>
<reference evidence="1" key="1">
    <citation type="submission" date="2021-02" db="EMBL/GenBank/DDBJ databases">
        <authorList>
            <person name="Nowell W R."/>
        </authorList>
    </citation>
    <scope>NUCLEOTIDE SEQUENCE</scope>
</reference>
<gene>
    <name evidence="1" type="ORF">UJA718_LOCUS35686</name>
</gene>
<dbReference type="Proteomes" id="UP000663873">
    <property type="component" value="Unassembled WGS sequence"/>
</dbReference>